<sequence length="79" mass="9065">MTDPMTALDNAWQRIKDAEKQAAALIEAARIDFGREIRRQRAQGLKQADIARHYKVERETIRRYQEAADIADGLKPAKD</sequence>
<dbReference type="RefSeq" id="WP_163053199.1">
    <property type="nucleotide sequence ID" value="NZ_JAAGLI010000093.1"/>
</dbReference>
<comment type="caution">
    <text evidence="2">The sequence shown here is derived from an EMBL/GenBank/DDBJ whole genome shotgun (WGS) entry which is preliminary data.</text>
</comment>
<evidence type="ECO:0000313" key="3">
    <source>
        <dbReference type="Proteomes" id="UP000475532"/>
    </source>
</evidence>
<protein>
    <submittedName>
        <fullName evidence="2">Uncharacterized protein</fullName>
    </submittedName>
</protein>
<dbReference type="EMBL" id="JAAGLI010000093">
    <property type="protein sequence ID" value="NEA21573.1"/>
    <property type="molecule type" value="Genomic_DNA"/>
</dbReference>
<dbReference type="AlphaFoldDB" id="A0A6L9QCX5"/>
<organism evidence="2 3">
    <name type="scientific">Actinomadura bangladeshensis</name>
    <dbReference type="NCBI Taxonomy" id="453573"/>
    <lineage>
        <taxon>Bacteria</taxon>
        <taxon>Bacillati</taxon>
        <taxon>Actinomycetota</taxon>
        <taxon>Actinomycetes</taxon>
        <taxon>Streptosporangiales</taxon>
        <taxon>Thermomonosporaceae</taxon>
        <taxon>Actinomadura</taxon>
    </lineage>
</organism>
<dbReference type="EMBL" id="JAAGLI010000213">
    <property type="protein sequence ID" value="NEA22533.1"/>
    <property type="molecule type" value="Genomic_DNA"/>
</dbReference>
<evidence type="ECO:0000313" key="2">
    <source>
        <dbReference type="EMBL" id="NEA22533.1"/>
    </source>
</evidence>
<proteinExistence type="predicted"/>
<evidence type="ECO:0000313" key="1">
    <source>
        <dbReference type="EMBL" id="NEA21573.1"/>
    </source>
</evidence>
<dbReference type="Proteomes" id="UP000475532">
    <property type="component" value="Unassembled WGS sequence"/>
</dbReference>
<name>A0A6L9QCX5_9ACTN</name>
<reference evidence="2 3" key="1">
    <citation type="submission" date="2020-01" db="EMBL/GenBank/DDBJ databases">
        <title>Insect and environment-associated Actinomycetes.</title>
        <authorList>
            <person name="Currrie C."/>
            <person name="Chevrette M."/>
            <person name="Carlson C."/>
            <person name="Stubbendieck R."/>
            <person name="Wendt-Pienkowski E."/>
        </authorList>
    </citation>
    <scope>NUCLEOTIDE SEQUENCE [LARGE SCALE GENOMIC DNA]</scope>
    <source>
        <strain evidence="2 3">SID10258</strain>
    </source>
</reference>
<gene>
    <name evidence="1" type="ORF">G3I70_03535</name>
    <name evidence="2" type="ORF">G3I70_08525</name>
</gene>
<accession>A0A6L9QCX5</accession>